<evidence type="ECO:0000313" key="3">
    <source>
        <dbReference type="Proteomes" id="UP000199439"/>
    </source>
</evidence>
<accession>A0A1I1NKH7</accession>
<dbReference type="AlphaFoldDB" id="A0A1I1NKH7"/>
<evidence type="ECO:0000313" key="2">
    <source>
        <dbReference type="EMBL" id="SFC97792.1"/>
    </source>
</evidence>
<dbReference type="Proteomes" id="UP000199439">
    <property type="component" value="Unassembled WGS sequence"/>
</dbReference>
<protein>
    <submittedName>
        <fullName evidence="2">Uncharacterized protein</fullName>
    </submittedName>
</protein>
<feature type="transmembrane region" description="Helical" evidence="1">
    <location>
        <begin position="22"/>
        <end position="42"/>
    </location>
</feature>
<evidence type="ECO:0000256" key="1">
    <source>
        <dbReference type="SAM" id="Phobius"/>
    </source>
</evidence>
<reference evidence="3" key="1">
    <citation type="submission" date="2016-10" db="EMBL/GenBank/DDBJ databases">
        <authorList>
            <person name="Varghese N."/>
            <person name="Submissions S."/>
        </authorList>
    </citation>
    <scope>NUCLEOTIDE SEQUENCE [LARGE SCALE GENOMIC DNA]</scope>
    <source>
        <strain evidence="3">DSM 25730</strain>
    </source>
</reference>
<proteinExistence type="predicted"/>
<dbReference type="EMBL" id="FOMI01000002">
    <property type="protein sequence ID" value="SFC97792.1"/>
    <property type="molecule type" value="Genomic_DNA"/>
</dbReference>
<keyword evidence="3" id="KW-1185">Reference proteome</keyword>
<dbReference type="PROSITE" id="PS51257">
    <property type="entry name" value="PROKAR_LIPOPROTEIN"/>
    <property type="match status" value="1"/>
</dbReference>
<organism evidence="2 3">
    <name type="scientific">Algibacter pectinivorans</name>
    <dbReference type="NCBI Taxonomy" id="870482"/>
    <lineage>
        <taxon>Bacteria</taxon>
        <taxon>Pseudomonadati</taxon>
        <taxon>Bacteroidota</taxon>
        <taxon>Flavobacteriia</taxon>
        <taxon>Flavobacteriales</taxon>
        <taxon>Flavobacteriaceae</taxon>
        <taxon>Algibacter</taxon>
    </lineage>
</organism>
<sequence>MFGKKKKEYKQYDPNWWVREKLITGLILMAIVGACIGLYELIKMLLK</sequence>
<keyword evidence="1" id="KW-1133">Transmembrane helix</keyword>
<gene>
    <name evidence="2" type="ORF">SAMN04487987_102356</name>
</gene>
<keyword evidence="1" id="KW-0812">Transmembrane</keyword>
<keyword evidence="1" id="KW-0472">Membrane</keyword>
<name>A0A1I1NKH7_9FLAO</name>